<proteinExistence type="predicted"/>
<accession>A0A069QHY0</accession>
<evidence type="ECO:0000313" key="2">
    <source>
        <dbReference type="Proteomes" id="UP000027442"/>
    </source>
</evidence>
<dbReference type="AlphaFoldDB" id="A0A069QHY0"/>
<dbReference type="PATRIC" id="fig|1122985.7.peg.1711"/>
<organism evidence="1 2">
    <name type="scientific">Hoylesella loescheii DSM 19665 = JCM 12249 = ATCC 15930</name>
    <dbReference type="NCBI Taxonomy" id="1122985"/>
    <lineage>
        <taxon>Bacteria</taxon>
        <taxon>Pseudomonadati</taxon>
        <taxon>Bacteroidota</taxon>
        <taxon>Bacteroidia</taxon>
        <taxon>Bacteroidales</taxon>
        <taxon>Prevotellaceae</taxon>
        <taxon>Hoylesella</taxon>
    </lineage>
</organism>
<sequence length="39" mass="4568">MSQHLFKLFPFSEFSCLLALLAKVFAPRITKRKQNKNIT</sequence>
<reference evidence="1 2" key="1">
    <citation type="submission" date="2013-08" db="EMBL/GenBank/DDBJ databases">
        <authorList>
            <person name="Weinstock G."/>
            <person name="Sodergren E."/>
            <person name="Wylie T."/>
            <person name="Fulton L."/>
            <person name="Fulton R."/>
            <person name="Fronick C."/>
            <person name="O'Laughlin M."/>
            <person name="Godfrey J."/>
            <person name="Miner T."/>
            <person name="Herter B."/>
            <person name="Appelbaum E."/>
            <person name="Cordes M."/>
            <person name="Lek S."/>
            <person name="Wollam A."/>
            <person name="Pepin K.H."/>
            <person name="Palsikar V.B."/>
            <person name="Mitreva M."/>
            <person name="Wilson R.K."/>
        </authorList>
    </citation>
    <scope>NUCLEOTIDE SEQUENCE [LARGE SCALE GENOMIC DNA]</scope>
    <source>
        <strain evidence="1 2">ATCC 15930</strain>
    </source>
</reference>
<gene>
    <name evidence="1" type="ORF">HMPREF1991_01646</name>
</gene>
<dbReference type="Proteomes" id="UP000027442">
    <property type="component" value="Unassembled WGS sequence"/>
</dbReference>
<keyword evidence="2" id="KW-1185">Reference proteome</keyword>
<dbReference type="EMBL" id="JNGW01000069">
    <property type="protein sequence ID" value="KDR52297.1"/>
    <property type="molecule type" value="Genomic_DNA"/>
</dbReference>
<name>A0A069QHY0_HOYLO</name>
<comment type="caution">
    <text evidence="1">The sequence shown here is derived from an EMBL/GenBank/DDBJ whole genome shotgun (WGS) entry which is preliminary data.</text>
</comment>
<dbReference type="HOGENOM" id="CLU_3314638_0_0_10"/>
<protein>
    <submittedName>
        <fullName evidence="1">Uncharacterized protein</fullName>
    </submittedName>
</protein>
<evidence type="ECO:0000313" key="1">
    <source>
        <dbReference type="EMBL" id="KDR52297.1"/>
    </source>
</evidence>